<comment type="caution">
    <text evidence="1">The sequence shown here is derived from an EMBL/GenBank/DDBJ whole genome shotgun (WGS) entry which is preliminary data.</text>
</comment>
<dbReference type="EMBL" id="JBIMZQ010000033">
    <property type="protein sequence ID" value="KAL3662083.1"/>
    <property type="molecule type" value="Genomic_DNA"/>
</dbReference>
<evidence type="ECO:0000313" key="2">
    <source>
        <dbReference type="Proteomes" id="UP001632037"/>
    </source>
</evidence>
<organism evidence="1 2">
    <name type="scientific">Phytophthora oleae</name>
    <dbReference type="NCBI Taxonomy" id="2107226"/>
    <lineage>
        <taxon>Eukaryota</taxon>
        <taxon>Sar</taxon>
        <taxon>Stramenopiles</taxon>
        <taxon>Oomycota</taxon>
        <taxon>Peronosporomycetes</taxon>
        <taxon>Peronosporales</taxon>
        <taxon>Peronosporaceae</taxon>
        <taxon>Phytophthora</taxon>
    </lineage>
</organism>
<reference evidence="1 2" key="1">
    <citation type="submission" date="2024-09" db="EMBL/GenBank/DDBJ databases">
        <title>Genome sequencing and assembly of Phytophthora oleae, isolate VK10A, causative agent of rot of olive drupes.</title>
        <authorList>
            <person name="Conti Taguali S."/>
            <person name="Riolo M."/>
            <person name="La Spada F."/>
            <person name="Cacciola S.O."/>
            <person name="Dionisio G."/>
        </authorList>
    </citation>
    <scope>NUCLEOTIDE SEQUENCE [LARGE SCALE GENOMIC DNA]</scope>
    <source>
        <strain evidence="1 2">VK10A</strain>
    </source>
</reference>
<name>A0ABD3F5U6_9STRA</name>
<dbReference type="AlphaFoldDB" id="A0ABD3F5U6"/>
<dbReference type="Proteomes" id="UP001632037">
    <property type="component" value="Unassembled WGS sequence"/>
</dbReference>
<sequence>MRPSYKSRAKRFQLMSGSAVNANAHVGRLSNRIFWYWNPVPVHVKTFNVSTSGVCPTDTPVSVPDRDSRSFFGLRREVFPWSRAPGAPRPSALVLDGSLLAASALRVSGRR</sequence>
<gene>
    <name evidence="1" type="ORF">V7S43_012888</name>
</gene>
<evidence type="ECO:0000313" key="1">
    <source>
        <dbReference type="EMBL" id="KAL3662083.1"/>
    </source>
</evidence>
<keyword evidence="2" id="KW-1185">Reference proteome</keyword>
<proteinExistence type="predicted"/>
<accession>A0ABD3F5U6</accession>
<protein>
    <submittedName>
        <fullName evidence="1">Uncharacterized protein</fullName>
    </submittedName>
</protein>